<comment type="caution">
    <text evidence="2">The sequence shown here is derived from an EMBL/GenBank/DDBJ whole genome shotgun (WGS) entry which is preliminary data.</text>
</comment>
<sequence length="277" mass="28453">MKHNRKPIASSIPRLVLLVGGLALNMGFVGGVAFAKGGNFSGSNGVNPTPTPGPTLKQIHHRVTQQLGTSSQSPYDTGTCGTGVLSLTPTGETGSLGIANGGCPPPPGTSGGGGSPPGHNTTRLIASQNTAVPLTPYYFNGCEPRPALTTVQNGPHFVVAPGAGTAITPPTPNTVAMGTEPQLSPGAVFSGQLTSAPALWDAMQNEQATGQVLPGPMWGVVSQEWQNETINTYQTVNAQGQVVNTFTQTVKDGPPYWVANESYNINSCPVPAPDFTP</sequence>
<dbReference type="EMBL" id="PXYX01000107">
    <property type="protein sequence ID" value="PSR21554.1"/>
    <property type="molecule type" value="Genomic_DNA"/>
</dbReference>
<evidence type="ECO:0000256" key="1">
    <source>
        <dbReference type="SAM" id="MobiDB-lite"/>
    </source>
</evidence>
<feature type="region of interest" description="Disordered" evidence="1">
    <location>
        <begin position="96"/>
        <end position="122"/>
    </location>
</feature>
<evidence type="ECO:0000313" key="3">
    <source>
        <dbReference type="Proteomes" id="UP000242705"/>
    </source>
</evidence>
<reference evidence="2 3" key="1">
    <citation type="journal article" date="2014" name="BMC Genomics">
        <title>Comparison of environmental and isolate Sulfobacillus genomes reveals diverse carbon, sulfur, nitrogen, and hydrogen metabolisms.</title>
        <authorList>
            <person name="Justice N.B."/>
            <person name="Norman A."/>
            <person name="Brown C.T."/>
            <person name="Singh A."/>
            <person name="Thomas B.C."/>
            <person name="Banfield J.F."/>
        </authorList>
    </citation>
    <scope>NUCLEOTIDE SEQUENCE [LARGE SCALE GENOMIC DNA]</scope>
    <source>
        <strain evidence="2">AMDSBA5</strain>
    </source>
</reference>
<evidence type="ECO:0000313" key="2">
    <source>
        <dbReference type="EMBL" id="PSR21554.1"/>
    </source>
</evidence>
<name>A0A2T2WH38_SULTH</name>
<gene>
    <name evidence="2" type="ORF">C7B47_17245</name>
</gene>
<dbReference type="Proteomes" id="UP000242705">
    <property type="component" value="Unassembled WGS sequence"/>
</dbReference>
<protein>
    <submittedName>
        <fullName evidence="2">Uncharacterized protein</fullName>
    </submittedName>
</protein>
<proteinExistence type="predicted"/>
<organism evidence="2 3">
    <name type="scientific">Sulfobacillus thermosulfidooxidans</name>
    <dbReference type="NCBI Taxonomy" id="28034"/>
    <lineage>
        <taxon>Bacteria</taxon>
        <taxon>Bacillati</taxon>
        <taxon>Bacillota</taxon>
        <taxon>Clostridia</taxon>
        <taxon>Eubacteriales</taxon>
        <taxon>Clostridiales Family XVII. Incertae Sedis</taxon>
        <taxon>Sulfobacillus</taxon>
    </lineage>
</organism>
<accession>A0A2T2WH38</accession>
<dbReference type="AlphaFoldDB" id="A0A2T2WH38"/>